<dbReference type="PANTHER" id="PTHR42939">
    <property type="entry name" value="ABC TRANSPORTER ATP-BINDING PROTEIN ALBC-RELATED"/>
    <property type="match status" value="1"/>
</dbReference>
<dbReference type="PROSITE" id="PS50893">
    <property type="entry name" value="ABC_TRANSPORTER_2"/>
    <property type="match status" value="1"/>
</dbReference>
<dbReference type="Gene3D" id="3.40.50.300">
    <property type="entry name" value="P-loop containing nucleotide triphosphate hydrolases"/>
    <property type="match status" value="1"/>
</dbReference>
<dbReference type="InterPro" id="IPR003593">
    <property type="entry name" value="AAA+_ATPase"/>
</dbReference>
<dbReference type="SMART" id="SM00382">
    <property type="entry name" value="AAA"/>
    <property type="match status" value="1"/>
</dbReference>
<dbReference type="RefSeq" id="WP_308355835.1">
    <property type="nucleotide sequence ID" value="NZ_CP129970.2"/>
</dbReference>
<keyword evidence="6" id="KW-1185">Reference proteome</keyword>
<evidence type="ECO:0000256" key="1">
    <source>
        <dbReference type="ARBA" id="ARBA00022448"/>
    </source>
</evidence>
<dbReference type="AlphaFoldDB" id="A0AA49GFW9"/>
<keyword evidence="3 5" id="KW-0067">ATP-binding</keyword>
<dbReference type="CDD" id="cd03230">
    <property type="entry name" value="ABC_DR_subfamily_A"/>
    <property type="match status" value="1"/>
</dbReference>
<gene>
    <name evidence="5" type="ORF">QYS48_00290</name>
</gene>
<dbReference type="InterPro" id="IPR051782">
    <property type="entry name" value="ABC_Transporter_VariousFunc"/>
</dbReference>
<dbReference type="Pfam" id="PF00005">
    <property type="entry name" value="ABC_tran"/>
    <property type="match status" value="1"/>
</dbReference>
<dbReference type="PROSITE" id="PS00211">
    <property type="entry name" value="ABC_TRANSPORTER_1"/>
    <property type="match status" value="1"/>
</dbReference>
<dbReference type="EMBL" id="CP129970">
    <property type="protein sequence ID" value="WKK85595.2"/>
    <property type="molecule type" value="Genomic_DNA"/>
</dbReference>
<dbReference type="GO" id="GO:0016887">
    <property type="term" value="F:ATP hydrolysis activity"/>
    <property type="evidence" value="ECO:0007669"/>
    <property type="project" value="InterPro"/>
</dbReference>
<accession>A0AA49GFW9</accession>
<dbReference type="InterPro" id="IPR017871">
    <property type="entry name" value="ABC_transporter-like_CS"/>
</dbReference>
<keyword evidence="2" id="KW-0547">Nucleotide-binding</keyword>
<feature type="domain" description="ABC transporter" evidence="4">
    <location>
        <begin position="2"/>
        <end position="220"/>
    </location>
</feature>
<name>A0AA49GFW9_9BACT</name>
<protein>
    <submittedName>
        <fullName evidence="5">ABC transporter ATP-binding protein</fullName>
    </submittedName>
</protein>
<evidence type="ECO:0000256" key="2">
    <source>
        <dbReference type="ARBA" id="ARBA00022741"/>
    </source>
</evidence>
<dbReference type="Proteomes" id="UP001244443">
    <property type="component" value="Chromosome"/>
</dbReference>
<evidence type="ECO:0000313" key="6">
    <source>
        <dbReference type="Proteomes" id="UP001244443"/>
    </source>
</evidence>
<dbReference type="InterPro" id="IPR027417">
    <property type="entry name" value="P-loop_NTPase"/>
</dbReference>
<reference evidence="5" key="1">
    <citation type="submission" date="2023-08" db="EMBL/GenBank/DDBJ databases">
        <title>Comparative genomics and taxonomic characterization of three novel marine species of genus Marivirga.</title>
        <authorList>
            <person name="Muhammad N."/>
            <person name="Kim S.-G."/>
        </authorList>
    </citation>
    <scope>NUCLEOTIDE SEQUENCE [LARGE SCALE GENOMIC DNA]</scope>
    <source>
        <strain evidence="5">ABR2-2</strain>
    </source>
</reference>
<dbReference type="PANTHER" id="PTHR42939:SF1">
    <property type="entry name" value="ABC TRANSPORTER ATP-BINDING PROTEIN ALBC-RELATED"/>
    <property type="match status" value="1"/>
</dbReference>
<dbReference type="SUPFAM" id="SSF52540">
    <property type="entry name" value="P-loop containing nucleoside triphosphate hydrolases"/>
    <property type="match status" value="1"/>
</dbReference>
<evidence type="ECO:0000259" key="4">
    <source>
        <dbReference type="PROSITE" id="PS50893"/>
    </source>
</evidence>
<keyword evidence="1" id="KW-0813">Transport</keyword>
<evidence type="ECO:0000256" key="3">
    <source>
        <dbReference type="ARBA" id="ARBA00022840"/>
    </source>
</evidence>
<sequence length="224" mass="24953">MITLNSISKKYSKVIGLEQVNIDLPKNNVIGLIGKNGSGKSTFIKIITGLITDYKGNVNYNGLKLNEISLASENFGFPSRFTVKKVIKIFKFIKKADNQQVEKVIEQLELCDELNKKVSVLSQGNKQRLNIACAILGNPKLVILDEPNNGLDPSGFIMLRQLVLDLKAKGKTVIIASHLLNEIEEVCDHILFLNEGRVLIDEKKSELVKSFGSLEKAYLQLIKN</sequence>
<proteinExistence type="predicted"/>
<dbReference type="GO" id="GO:0005524">
    <property type="term" value="F:ATP binding"/>
    <property type="evidence" value="ECO:0007669"/>
    <property type="project" value="UniProtKB-KW"/>
</dbReference>
<evidence type="ECO:0000313" key="5">
    <source>
        <dbReference type="EMBL" id="WKK85595.2"/>
    </source>
</evidence>
<organism evidence="5 6">
    <name type="scientific">Marivirga arenosa</name>
    <dbReference type="NCBI Taxonomy" id="3059076"/>
    <lineage>
        <taxon>Bacteria</taxon>
        <taxon>Pseudomonadati</taxon>
        <taxon>Bacteroidota</taxon>
        <taxon>Cytophagia</taxon>
        <taxon>Cytophagales</taxon>
        <taxon>Marivirgaceae</taxon>
        <taxon>Marivirga</taxon>
    </lineage>
</organism>
<dbReference type="InterPro" id="IPR003439">
    <property type="entry name" value="ABC_transporter-like_ATP-bd"/>
</dbReference>